<dbReference type="VEuPathDB" id="FungiDB:UREG_06582"/>
<reference evidence="4" key="1">
    <citation type="journal article" date="2009" name="Genome Res.">
        <title>Comparative genomic analyses of the human fungal pathogens Coccidioides and their relatives.</title>
        <authorList>
            <person name="Sharpton T.J."/>
            <person name="Stajich J.E."/>
            <person name="Rounsley S.D."/>
            <person name="Gardner M.J."/>
            <person name="Wortman J.R."/>
            <person name="Jordar V.S."/>
            <person name="Maiti R."/>
            <person name="Kodira C.D."/>
            <person name="Neafsey D.E."/>
            <person name="Zeng Q."/>
            <person name="Hung C.-Y."/>
            <person name="McMahan C."/>
            <person name="Muszewska A."/>
            <person name="Grynberg M."/>
            <person name="Mandel M.A."/>
            <person name="Kellner E.M."/>
            <person name="Barker B.M."/>
            <person name="Galgiani J.N."/>
            <person name="Orbach M.J."/>
            <person name="Kirkland T.N."/>
            <person name="Cole G.T."/>
            <person name="Henn M.R."/>
            <person name="Birren B.W."/>
            <person name="Taylor J.W."/>
        </authorList>
    </citation>
    <scope>NUCLEOTIDE SEQUENCE [LARGE SCALE GENOMIC DNA]</scope>
    <source>
        <strain evidence="4">UAMH 1704</strain>
    </source>
</reference>
<dbReference type="InParanoid" id="C4JVJ0"/>
<evidence type="ECO:0000313" key="3">
    <source>
        <dbReference type="EMBL" id="EEP81717.1"/>
    </source>
</evidence>
<evidence type="ECO:0000259" key="2">
    <source>
        <dbReference type="Pfam" id="PF09350"/>
    </source>
</evidence>
<dbReference type="Proteomes" id="UP000002058">
    <property type="component" value="Unassembled WGS sequence"/>
</dbReference>
<organism evidence="3 4">
    <name type="scientific">Uncinocarpus reesii (strain UAMH 1704)</name>
    <dbReference type="NCBI Taxonomy" id="336963"/>
    <lineage>
        <taxon>Eukaryota</taxon>
        <taxon>Fungi</taxon>
        <taxon>Dikarya</taxon>
        <taxon>Ascomycota</taxon>
        <taxon>Pezizomycotina</taxon>
        <taxon>Eurotiomycetes</taxon>
        <taxon>Eurotiomycetidae</taxon>
        <taxon>Onygenales</taxon>
        <taxon>Onygenaceae</taxon>
        <taxon>Uncinocarpus</taxon>
    </lineage>
</organism>
<proteinExistence type="predicted"/>
<feature type="domain" description="DnaJ homologue subfamily C member 28 conserved" evidence="2">
    <location>
        <begin position="240"/>
        <end position="311"/>
    </location>
</feature>
<dbReference type="HOGENOM" id="CLU_019422_1_1_1"/>
<dbReference type="PANTHER" id="PTHR39394:SF1">
    <property type="entry name" value="DNAJ HOMOLOGUE SUBFAMILY C MEMBER 28 CONSERVED DOMAIN-CONTAINING PROTEIN"/>
    <property type="match status" value="1"/>
</dbReference>
<feature type="region of interest" description="Disordered" evidence="1">
    <location>
        <begin position="384"/>
        <end position="410"/>
    </location>
</feature>
<dbReference type="InterPro" id="IPR018961">
    <property type="entry name" value="DnaJ_homolog_subfam-C_membr-28"/>
</dbReference>
<dbReference type="AlphaFoldDB" id="C4JVJ0"/>
<dbReference type="OMA" id="HNANSAF"/>
<feature type="region of interest" description="Disordered" evidence="1">
    <location>
        <begin position="157"/>
        <end position="203"/>
    </location>
</feature>
<dbReference type="EMBL" id="CH476618">
    <property type="protein sequence ID" value="EEP81717.1"/>
    <property type="molecule type" value="Genomic_DNA"/>
</dbReference>
<dbReference type="KEGG" id="ure:UREG_06582"/>
<dbReference type="OrthoDB" id="1922282at2759"/>
<dbReference type="RefSeq" id="XP_002583615.1">
    <property type="nucleotide sequence ID" value="XM_002583569.1"/>
</dbReference>
<sequence>MRCQSRLDLVYRCALSARPKPSVHELHHSIRASSTRAGSERQQKNNSKEDGLRNDESPKEEEEGAMTRRMKELSEDAMLGGKSAMKNMQQAGFSDELKKQLEERIAATSFKNEHAQAFSVANMPRSAGRGTQDLAAAAPWTGDETAHDAALRMLSDSKKPLRVPFKPPNPSPVNLQPRVRASQSSGTRLAQARDRKEVYELSQDAHISEEEREAYRRELRDRFTPGARAFPMSLQGLSSLANERIEDAIAKGQFRNIPRGKGKNVERDHAAGSPYLDTTEYFMNRIMQKQEVTPEWIQKQQDLQREIRRFRAQLRSDWKSHAARLISRQGGTLQTQVRRARAYAAAEARHNRFAQTPAEKEEKNATGVKPMTQIDHEGRLSRIPVSLSNNSPVSQTESVTSTSTESIEHEPLPDVSCLRDPQYLAIEKEYHELKVKKLNELLRSYNLQAPRIAQKPYLNLQRELDLCYAEVAPSLAEEVYNRATQKAHDSSYVPTKGDAGALQQVLGLGQNARVHDEDTSKGYGLKQFWRDLWSRGATT</sequence>
<evidence type="ECO:0000313" key="4">
    <source>
        <dbReference type="Proteomes" id="UP000002058"/>
    </source>
</evidence>
<accession>C4JVJ0</accession>
<evidence type="ECO:0000256" key="1">
    <source>
        <dbReference type="SAM" id="MobiDB-lite"/>
    </source>
</evidence>
<keyword evidence="4" id="KW-1185">Reference proteome</keyword>
<dbReference type="GeneID" id="8438411"/>
<name>C4JVJ0_UNCRE</name>
<feature type="compositionally biased region" description="Polar residues" evidence="1">
    <location>
        <begin position="386"/>
        <end position="395"/>
    </location>
</feature>
<feature type="region of interest" description="Disordered" evidence="1">
    <location>
        <begin position="18"/>
        <end position="75"/>
    </location>
</feature>
<feature type="compositionally biased region" description="Basic and acidic residues" evidence="1">
    <location>
        <begin position="65"/>
        <end position="74"/>
    </location>
</feature>
<protein>
    <recommendedName>
        <fullName evidence="2">DnaJ homologue subfamily C member 28 conserved domain-containing protein</fullName>
    </recommendedName>
</protein>
<dbReference type="PANTHER" id="PTHR39394">
    <property type="entry name" value="YALI0E31793P"/>
    <property type="match status" value="1"/>
</dbReference>
<feature type="compositionally biased region" description="Basic and acidic residues" evidence="1">
    <location>
        <begin position="38"/>
        <end position="57"/>
    </location>
</feature>
<dbReference type="Pfam" id="PF09350">
    <property type="entry name" value="DJC28_CD"/>
    <property type="match status" value="1"/>
</dbReference>
<feature type="compositionally biased region" description="Low complexity" evidence="1">
    <location>
        <begin position="396"/>
        <end position="405"/>
    </location>
</feature>
<dbReference type="eggNOG" id="ENOG502RFG7">
    <property type="taxonomic scope" value="Eukaryota"/>
</dbReference>
<gene>
    <name evidence="3" type="ORF">UREG_06582</name>
</gene>